<proteinExistence type="predicted"/>
<reference evidence="1 2" key="1">
    <citation type="submission" date="2016-11" db="EMBL/GenBank/DDBJ databases">
        <title>Genome sequences of unsequenced Mycobacteria.</title>
        <authorList>
            <person name="Greninger A.L."/>
            <person name="Fang F."/>
            <person name="Jerome K.R."/>
        </authorList>
    </citation>
    <scope>NUCLEOTIDE SEQUENCE [LARGE SCALE GENOMIC DNA]</scope>
    <source>
        <strain evidence="1 2">M11</strain>
    </source>
</reference>
<keyword evidence="2" id="KW-1185">Reference proteome</keyword>
<sequence length="118" mass="12342">MLANNPVQAIAASHTISAAEAAASAASSRCRIWPARCRAAGDSECPTMEPMLYAGNSIAAAQVRPWWAAMKGSTTAPLLSCIPAVWIVPWESSRQNGFVWVEASGANGTRMAGHDTGL</sequence>
<dbReference type="EMBL" id="MPNT01000023">
    <property type="protein sequence ID" value="OJZ70030.1"/>
    <property type="molecule type" value="Genomic_DNA"/>
</dbReference>
<organism evidence="1 2">
    <name type="scientific">Mycobacterium paraffinicum</name>
    <dbReference type="NCBI Taxonomy" id="53378"/>
    <lineage>
        <taxon>Bacteria</taxon>
        <taxon>Bacillati</taxon>
        <taxon>Actinomycetota</taxon>
        <taxon>Actinomycetes</taxon>
        <taxon>Mycobacteriales</taxon>
        <taxon>Mycobacteriaceae</taxon>
        <taxon>Mycobacterium</taxon>
    </lineage>
</organism>
<protein>
    <submittedName>
        <fullName evidence="1">Uncharacterized protein</fullName>
    </submittedName>
</protein>
<evidence type="ECO:0000313" key="2">
    <source>
        <dbReference type="Proteomes" id="UP000186438"/>
    </source>
</evidence>
<dbReference type="AlphaFoldDB" id="A0A1Q4HQ05"/>
<comment type="caution">
    <text evidence="1">The sequence shown here is derived from an EMBL/GenBank/DDBJ whole genome shotgun (WGS) entry which is preliminary data.</text>
</comment>
<accession>A0A1Q4HQ05</accession>
<gene>
    <name evidence="1" type="ORF">BRW65_21090</name>
</gene>
<evidence type="ECO:0000313" key="1">
    <source>
        <dbReference type="EMBL" id="OJZ70030.1"/>
    </source>
</evidence>
<name>A0A1Q4HQ05_9MYCO</name>
<dbReference type="Proteomes" id="UP000186438">
    <property type="component" value="Unassembled WGS sequence"/>
</dbReference>